<feature type="compositionally biased region" description="Polar residues" evidence="1">
    <location>
        <begin position="81"/>
        <end position="91"/>
    </location>
</feature>
<evidence type="ECO:0000313" key="3">
    <source>
        <dbReference type="EMBL" id="EWM23918.1"/>
    </source>
</evidence>
<keyword evidence="2" id="KW-0812">Transmembrane</keyword>
<feature type="transmembrane region" description="Helical" evidence="2">
    <location>
        <begin position="265"/>
        <end position="284"/>
    </location>
</feature>
<dbReference type="Pfam" id="PF06912">
    <property type="entry name" value="DUF1275"/>
    <property type="match status" value="1"/>
</dbReference>
<comment type="caution">
    <text evidence="3">The sequence shown here is derived from an EMBL/GenBank/DDBJ whole genome shotgun (WGS) entry which is preliminary data.</text>
</comment>
<dbReference type="EMBL" id="AZIL01001412">
    <property type="protein sequence ID" value="EWM23918.1"/>
    <property type="molecule type" value="Genomic_DNA"/>
</dbReference>
<feature type="compositionally biased region" description="Polar residues" evidence="1">
    <location>
        <begin position="52"/>
        <end position="68"/>
    </location>
</feature>
<evidence type="ECO:0000256" key="1">
    <source>
        <dbReference type="SAM" id="MobiDB-lite"/>
    </source>
</evidence>
<feature type="transmembrane region" description="Helical" evidence="2">
    <location>
        <begin position="151"/>
        <end position="171"/>
    </location>
</feature>
<evidence type="ECO:0000256" key="2">
    <source>
        <dbReference type="SAM" id="Phobius"/>
    </source>
</evidence>
<evidence type="ECO:0008006" key="5">
    <source>
        <dbReference type="Google" id="ProtNLM"/>
    </source>
</evidence>
<feature type="transmembrane region" description="Helical" evidence="2">
    <location>
        <begin position="291"/>
        <end position="312"/>
    </location>
</feature>
<sequence>MSSPGCVLPGFDIALITLSPSSTALAVKDRHRRWEKEEEREQENEAPPSPAVVQQKQTEPQNPPSNINDVPCPASKVNPPQGLQRQKSSYKNPGERPYFKVILTASFVLTINAAFINIITLNTVQAMASAHVTGLVARASYLAATGRMDVLYQYALTWASFVAGSCTSGVIVAQETFYLGRNYGRALFLIAAVEGIALLTEDSYPDSIFFIWLCAYACGLQNGLTSKFSGNAVRTTHLTGASTDLGIAMGHILKGRQGEWWKVKLHGVAVLGFFVGGILGFFTYRRFRHSALLFNIGITTTLAVAHTLYIAYHEGISPITVLESKTDIRMHKRRIVVAGDGKRQFSFYARPSPSGSALEALTLRTREKHLAAARPTSGKVVASPASTARHQKRHFPKNRAGEDADDHVALLISQETMNSSSAEGGTDENHRAHAMESAASPPVASQDDVWVDMVAMGQLAPSSSYEEANGPAVDMESVSSHLSHRSLQQYLDEEDLVPKPEDEGPLPEFAEDDFAAVEAEASICGEIDEF</sequence>
<proteinExistence type="predicted"/>
<dbReference type="InterPro" id="IPR010699">
    <property type="entry name" value="DUF1275"/>
</dbReference>
<keyword evidence="2" id="KW-0472">Membrane</keyword>
<feature type="region of interest" description="Disordered" evidence="1">
    <location>
        <begin position="24"/>
        <end position="91"/>
    </location>
</feature>
<accession>W7TK83</accession>
<keyword evidence="4" id="KW-1185">Reference proteome</keyword>
<dbReference type="AlphaFoldDB" id="W7TK83"/>
<feature type="region of interest" description="Disordered" evidence="1">
    <location>
        <begin position="462"/>
        <end position="483"/>
    </location>
</feature>
<keyword evidence="2" id="KW-1133">Transmembrane helix</keyword>
<dbReference type="PANTHER" id="PTHR37314:SF4">
    <property type="entry name" value="UPF0700 TRANSMEMBRANE PROTEIN YOAK"/>
    <property type="match status" value="1"/>
</dbReference>
<dbReference type="PANTHER" id="PTHR37314">
    <property type="entry name" value="SLR0142 PROTEIN"/>
    <property type="match status" value="1"/>
</dbReference>
<feature type="region of interest" description="Disordered" evidence="1">
    <location>
        <begin position="372"/>
        <end position="402"/>
    </location>
</feature>
<gene>
    <name evidence="3" type="ORF">Naga_100082g9</name>
</gene>
<name>W7TK83_9STRA</name>
<feature type="region of interest" description="Disordered" evidence="1">
    <location>
        <begin position="417"/>
        <end position="444"/>
    </location>
</feature>
<evidence type="ECO:0000313" key="4">
    <source>
        <dbReference type="Proteomes" id="UP000019335"/>
    </source>
</evidence>
<dbReference type="Proteomes" id="UP000019335">
    <property type="component" value="Chromosome 15"/>
</dbReference>
<reference evidence="3 4" key="1">
    <citation type="journal article" date="2014" name="Mol. Plant">
        <title>Chromosome Scale Genome Assembly and Transcriptome Profiling of Nannochloropsis gaditana in Nitrogen Depletion.</title>
        <authorList>
            <person name="Corteggiani Carpinelli E."/>
            <person name="Telatin A."/>
            <person name="Vitulo N."/>
            <person name="Forcato C."/>
            <person name="D'Angelo M."/>
            <person name="Schiavon R."/>
            <person name="Vezzi A."/>
            <person name="Giacometti G.M."/>
            <person name="Morosinotto T."/>
            <person name="Valle G."/>
        </authorList>
    </citation>
    <scope>NUCLEOTIDE SEQUENCE [LARGE SCALE GENOMIC DNA]</scope>
    <source>
        <strain evidence="3 4">B-31</strain>
    </source>
</reference>
<protein>
    <recommendedName>
        <fullName evidence="5">DUF1275 domain protein</fullName>
    </recommendedName>
</protein>
<dbReference type="OrthoDB" id="5591616at2759"/>
<feature type="transmembrane region" description="Helical" evidence="2">
    <location>
        <begin position="183"/>
        <end position="200"/>
    </location>
</feature>
<feature type="transmembrane region" description="Helical" evidence="2">
    <location>
        <begin position="98"/>
        <end position="120"/>
    </location>
</feature>
<organism evidence="3 4">
    <name type="scientific">Nannochloropsis gaditana</name>
    <dbReference type="NCBI Taxonomy" id="72520"/>
    <lineage>
        <taxon>Eukaryota</taxon>
        <taxon>Sar</taxon>
        <taxon>Stramenopiles</taxon>
        <taxon>Ochrophyta</taxon>
        <taxon>Eustigmatophyceae</taxon>
        <taxon>Eustigmatales</taxon>
        <taxon>Monodopsidaceae</taxon>
        <taxon>Nannochloropsis</taxon>
    </lineage>
</organism>